<evidence type="ECO:0000313" key="2">
    <source>
        <dbReference type="EMBL" id="PHX55838.1"/>
    </source>
</evidence>
<keyword evidence="1" id="KW-0812">Transmembrane</keyword>
<protein>
    <submittedName>
        <fullName evidence="2">DUF3120 domain-containing protein</fullName>
    </submittedName>
</protein>
<dbReference type="Proteomes" id="UP000226442">
    <property type="component" value="Unassembled WGS sequence"/>
</dbReference>
<feature type="transmembrane region" description="Helical" evidence="1">
    <location>
        <begin position="36"/>
        <end position="56"/>
    </location>
</feature>
<accession>A0A2G4F267</accession>
<feature type="transmembrane region" description="Helical" evidence="1">
    <location>
        <begin position="137"/>
        <end position="158"/>
    </location>
</feature>
<feature type="transmembrane region" description="Helical" evidence="1">
    <location>
        <begin position="113"/>
        <end position="130"/>
    </location>
</feature>
<comment type="caution">
    <text evidence="2">The sequence shown here is derived from an EMBL/GenBank/DDBJ whole genome shotgun (WGS) entry which is preliminary data.</text>
</comment>
<evidence type="ECO:0000313" key="3">
    <source>
        <dbReference type="Proteomes" id="UP000226442"/>
    </source>
</evidence>
<dbReference type="AlphaFoldDB" id="A0A2G4F267"/>
<keyword evidence="3" id="KW-1185">Reference proteome</keyword>
<feature type="transmembrane region" description="Helical" evidence="1">
    <location>
        <begin position="62"/>
        <end position="80"/>
    </location>
</feature>
<feature type="transmembrane region" description="Helical" evidence="1">
    <location>
        <begin position="87"/>
        <end position="107"/>
    </location>
</feature>
<name>A0A2G4F267_9CYAN</name>
<gene>
    <name evidence="2" type="ORF">CP500_008790</name>
</gene>
<feature type="transmembrane region" description="Helical" evidence="1">
    <location>
        <begin position="218"/>
        <end position="239"/>
    </location>
</feature>
<keyword evidence="1" id="KW-1133">Transmembrane helix</keyword>
<proteinExistence type="predicted"/>
<dbReference type="OrthoDB" id="508743at2"/>
<keyword evidence="1" id="KW-0472">Membrane</keyword>
<dbReference type="RefSeq" id="WP_096830811.1">
    <property type="nucleotide sequence ID" value="NZ_NXIB02000039.1"/>
</dbReference>
<reference evidence="2" key="1">
    <citation type="submission" date="2017-10" db="EMBL/GenBank/DDBJ databases">
        <title>Draft genome sequence of the planktic cyanobacteria Tychonema bourrellyi isolated from alpine lentic freshwater.</title>
        <authorList>
            <person name="Tett A."/>
            <person name="Armanini F."/>
            <person name="Asnicar F."/>
            <person name="Boscaini A."/>
            <person name="Pasolli E."/>
            <person name="Zolfo M."/>
            <person name="Donati C."/>
            <person name="Salmaso N."/>
            <person name="Segata N."/>
        </authorList>
    </citation>
    <scope>NUCLEOTIDE SEQUENCE</scope>
    <source>
        <strain evidence="2">FEM_GT703</strain>
    </source>
</reference>
<feature type="transmembrane region" description="Helical" evidence="1">
    <location>
        <begin position="191"/>
        <end position="211"/>
    </location>
</feature>
<dbReference type="Pfam" id="PF11318">
    <property type="entry name" value="DUF3120"/>
    <property type="match status" value="1"/>
</dbReference>
<organism evidence="2 3">
    <name type="scientific">Tychonema bourrellyi FEM_GT703</name>
    <dbReference type="NCBI Taxonomy" id="2040638"/>
    <lineage>
        <taxon>Bacteria</taxon>
        <taxon>Bacillati</taxon>
        <taxon>Cyanobacteriota</taxon>
        <taxon>Cyanophyceae</taxon>
        <taxon>Oscillatoriophycideae</taxon>
        <taxon>Oscillatoriales</taxon>
        <taxon>Microcoleaceae</taxon>
        <taxon>Tychonema</taxon>
    </lineage>
</organism>
<dbReference type="EMBL" id="NXIB02000039">
    <property type="protein sequence ID" value="PHX55838.1"/>
    <property type="molecule type" value="Genomic_DNA"/>
</dbReference>
<dbReference type="InterPro" id="IPR021468">
    <property type="entry name" value="DUF3120"/>
</dbReference>
<sequence>MFNFNLLSSAIAPIFTLTNLENPVSSSERSKSIQQWLVFGASAFLVSIPVFVQAPLVRLYPTISLLSTIPWFVLSLILIFRPKTQLWGDLLLGFAGCWLAGSIYWGWFRWEPILHLPIEAIGLPFAIWCLGKSWGKVGAYFYLGSLLGTAITDVYFYLTGLMPYWRQVMHAEPELAMPIFQSAIGQIDTPWGIGCAIVLIAVLLTVGLLSLRDRTLHWRAFSGAVFSTLLVDGLFWLAASAA</sequence>
<evidence type="ECO:0000256" key="1">
    <source>
        <dbReference type="SAM" id="Phobius"/>
    </source>
</evidence>